<evidence type="ECO:0000313" key="3">
    <source>
        <dbReference type="Proteomes" id="UP001500603"/>
    </source>
</evidence>
<feature type="region of interest" description="Disordered" evidence="1">
    <location>
        <begin position="101"/>
        <end position="134"/>
    </location>
</feature>
<organism evidence="2 3">
    <name type="scientific">Nocardia callitridis</name>
    <dbReference type="NCBI Taxonomy" id="648753"/>
    <lineage>
        <taxon>Bacteria</taxon>
        <taxon>Bacillati</taxon>
        <taxon>Actinomycetota</taxon>
        <taxon>Actinomycetes</taxon>
        <taxon>Mycobacteriales</taxon>
        <taxon>Nocardiaceae</taxon>
        <taxon>Nocardia</taxon>
    </lineage>
</organism>
<evidence type="ECO:0000256" key="1">
    <source>
        <dbReference type="SAM" id="MobiDB-lite"/>
    </source>
</evidence>
<dbReference type="EMBL" id="BAABJM010000001">
    <property type="protein sequence ID" value="GAA5046826.1"/>
    <property type="molecule type" value="Genomic_DNA"/>
</dbReference>
<evidence type="ECO:0000313" key="2">
    <source>
        <dbReference type="EMBL" id="GAA5046826.1"/>
    </source>
</evidence>
<gene>
    <name evidence="2" type="ORF">GCM10023318_12640</name>
</gene>
<protein>
    <submittedName>
        <fullName evidence="2">Uncharacterized protein</fullName>
    </submittedName>
</protein>
<comment type="caution">
    <text evidence="2">The sequence shown here is derived from an EMBL/GenBank/DDBJ whole genome shotgun (WGS) entry which is preliminary data.</text>
</comment>
<dbReference type="Proteomes" id="UP001500603">
    <property type="component" value="Unassembled WGS sequence"/>
</dbReference>
<name>A0ABP9K005_9NOCA</name>
<sequence length="134" mass="14874">MIGRKEGEGDPAAQAAVPESQVKPTEQPTVSIEGAARASRTSLSFDELMAATPPPYRHPTRHIRTNWQLGCGCSARRPRSRCRPVRRHWQTATFVPVVHTGTRRVRADPTGSSRSRQPCDAQRTAESTRLFTAR</sequence>
<accession>A0ABP9K005</accession>
<feature type="region of interest" description="Disordered" evidence="1">
    <location>
        <begin position="1"/>
        <end position="38"/>
    </location>
</feature>
<proteinExistence type="predicted"/>
<reference evidence="3" key="1">
    <citation type="journal article" date="2019" name="Int. J. Syst. Evol. Microbiol.">
        <title>The Global Catalogue of Microorganisms (GCM) 10K type strain sequencing project: providing services to taxonomists for standard genome sequencing and annotation.</title>
        <authorList>
            <consortium name="The Broad Institute Genomics Platform"/>
            <consortium name="The Broad Institute Genome Sequencing Center for Infectious Disease"/>
            <person name="Wu L."/>
            <person name="Ma J."/>
        </authorList>
    </citation>
    <scope>NUCLEOTIDE SEQUENCE [LARGE SCALE GENOMIC DNA]</scope>
    <source>
        <strain evidence="3">JCM 18298</strain>
    </source>
</reference>
<feature type="compositionally biased region" description="Polar residues" evidence="1">
    <location>
        <begin position="124"/>
        <end position="134"/>
    </location>
</feature>
<keyword evidence="3" id="KW-1185">Reference proteome</keyword>